<organism evidence="1">
    <name type="scientific">Medicago truncatula</name>
    <name type="common">Barrel medic</name>
    <name type="synonym">Medicago tribuloides</name>
    <dbReference type="NCBI Taxonomy" id="3880"/>
    <lineage>
        <taxon>Eukaryota</taxon>
        <taxon>Viridiplantae</taxon>
        <taxon>Streptophyta</taxon>
        <taxon>Embryophyta</taxon>
        <taxon>Tracheophyta</taxon>
        <taxon>Spermatophyta</taxon>
        <taxon>Magnoliopsida</taxon>
        <taxon>eudicotyledons</taxon>
        <taxon>Gunneridae</taxon>
        <taxon>Pentapetalae</taxon>
        <taxon>rosids</taxon>
        <taxon>fabids</taxon>
        <taxon>Fabales</taxon>
        <taxon>Fabaceae</taxon>
        <taxon>Papilionoideae</taxon>
        <taxon>50 kb inversion clade</taxon>
        <taxon>NPAAA clade</taxon>
        <taxon>Hologalegina</taxon>
        <taxon>IRL clade</taxon>
        <taxon>Trifolieae</taxon>
        <taxon>Medicago</taxon>
    </lineage>
</organism>
<reference evidence="1" key="1">
    <citation type="submission" date="2004-07" db="EMBL/GenBank/DDBJ databases">
        <authorList>
            <person name="Town C.D."/>
        </authorList>
    </citation>
    <scope>NUCLEOTIDE SEQUENCE</scope>
</reference>
<protein>
    <submittedName>
        <fullName evidence="1">H+-transporting two-sector ATPase, alpha/beta subunit, central region, related</fullName>
    </submittedName>
</protein>
<reference evidence="1" key="2">
    <citation type="submission" date="2007-03" db="EMBL/GenBank/DDBJ databases">
        <authorList>
            <consortium name="The International Medicago Genome Annotation Group"/>
        </authorList>
    </citation>
    <scope>NUCLEOTIDE SEQUENCE</scope>
</reference>
<sequence>MLQRHVIPQTHTTCISGCGDSETATHLFLHCDIFGSLWSHVWRWLQISLDLPANIRQFFIQFTYMAGLPRFTHSFLKII</sequence>
<evidence type="ECO:0000313" key="1">
    <source>
        <dbReference type="EMBL" id="ABN05772.1"/>
    </source>
</evidence>
<proteinExistence type="predicted"/>
<gene>
    <name evidence="1" type="ORF">MtrDRAFT_AC148815g34v2</name>
</gene>
<dbReference type="EMBL" id="AC148815">
    <property type="protein sequence ID" value="ABN05772.1"/>
    <property type="molecule type" value="Genomic_DNA"/>
</dbReference>
<dbReference type="AlphaFoldDB" id="A2Q1F6"/>
<accession>A2Q1F6</accession>
<name>A2Q1F6_MEDTR</name>